<reference evidence="2 3" key="1">
    <citation type="submission" date="2021-03" db="EMBL/GenBank/DDBJ databases">
        <title>Sequencing the genomes of 1000 actinobacteria strains.</title>
        <authorList>
            <person name="Klenk H.-P."/>
        </authorList>
    </citation>
    <scope>NUCLEOTIDE SEQUENCE [LARGE SCALE GENOMIC DNA]</scope>
    <source>
        <strain evidence="2 3">DSM 14564</strain>
    </source>
</reference>
<dbReference type="RefSeq" id="WP_209889368.1">
    <property type="nucleotide sequence ID" value="NZ_BAAAJV010000001.1"/>
</dbReference>
<feature type="compositionally biased region" description="Basic and acidic residues" evidence="1">
    <location>
        <begin position="1"/>
        <end position="23"/>
    </location>
</feature>
<organism evidence="2 3">
    <name type="scientific">Brachybacterium fresconis</name>
    <dbReference type="NCBI Taxonomy" id="173363"/>
    <lineage>
        <taxon>Bacteria</taxon>
        <taxon>Bacillati</taxon>
        <taxon>Actinomycetota</taxon>
        <taxon>Actinomycetes</taxon>
        <taxon>Micrococcales</taxon>
        <taxon>Dermabacteraceae</taxon>
        <taxon>Brachybacterium</taxon>
    </lineage>
</organism>
<sequence length="69" mass="7122">MGFDDALNKAKDLAGENSDKVDQGIDAATEQIKERTPDSVDEHVDSGADAAREQFGLGGGEGEGEEGGN</sequence>
<feature type="compositionally biased region" description="Basic and acidic residues" evidence="1">
    <location>
        <begin position="31"/>
        <end position="52"/>
    </location>
</feature>
<gene>
    <name evidence="2" type="ORF">JOF44_001528</name>
</gene>
<comment type="caution">
    <text evidence="2">The sequence shown here is derived from an EMBL/GenBank/DDBJ whole genome shotgun (WGS) entry which is preliminary data.</text>
</comment>
<dbReference type="InterPro" id="IPR028037">
    <property type="entry name" value="Antitoxin_Rv0909/MT0933"/>
</dbReference>
<evidence type="ECO:0008006" key="4">
    <source>
        <dbReference type="Google" id="ProtNLM"/>
    </source>
</evidence>
<name>A0ABS4YIJ9_9MICO</name>
<dbReference type="EMBL" id="JAGIOC010000001">
    <property type="protein sequence ID" value="MBP2408625.1"/>
    <property type="molecule type" value="Genomic_DNA"/>
</dbReference>
<dbReference type="Pfam" id="PF14013">
    <property type="entry name" value="MT0933_antitox"/>
    <property type="match status" value="1"/>
</dbReference>
<feature type="region of interest" description="Disordered" evidence="1">
    <location>
        <begin position="1"/>
        <end position="69"/>
    </location>
</feature>
<proteinExistence type="predicted"/>
<accession>A0ABS4YIJ9</accession>
<evidence type="ECO:0000313" key="3">
    <source>
        <dbReference type="Proteomes" id="UP000698222"/>
    </source>
</evidence>
<evidence type="ECO:0000256" key="1">
    <source>
        <dbReference type="SAM" id="MobiDB-lite"/>
    </source>
</evidence>
<keyword evidence="3" id="KW-1185">Reference proteome</keyword>
<dbReference type="Proteomes" id="UP000698222">
    <property type="component" value="Unassembled WGS sequence"/>
</dbReference>
<evidence type="ECO:0000313" key="2">
    <source>
        <dbReference type="EMBL" id="MBP2408625.1"/>
    </source>
</evidence>
<protein>
    <recommendedName>
        <fullName evidence="4">Antitoxin</fullName>
    </recommendedName>
</protein>